<dbReference type="HOGENOM" id="CLU_042626_0_0_6"/>
<dbReference type="InterPro" id="IPR018306">
    <property type="entry name" value="Phage_T5_Orf172_DNA-bd"/>
</dbReference>
<keyword evidence="2" id="KW-0378">Hydrolase</keyword>
<dbReference type="EMBL" id="JH109154">
    <property type="protein sequence ID" value="EGW19795.1"/>
    <property type="molecule type" value="Genomic_DNA"/>
</dbReference>
<organism evidence="2 3">
    <name type="scientific">Methylobacter tundripaludum (strain ATCC BAA-1195 / DSM 17260 / SV96)</name>
    <dbReference type="NCBI Taxonomy" id="697282"/>
    <lineage>
        <taxon>Bacteria</taxon>
        <taxon>Pseudomonadati</taxon>
        <taxon>Pseudomonadota</taxon>
        <taxon>Gammaproteobacteria</taxon>
        <taxon>Methylococcales</taxon>
        <taxon>Methylococcaceae</taxon>
        <taxon>Methylobacter</taxon>
    </lineage>
</organism>
<sequence>MIDFVNELESILASDPLGLLDSKPKVSSVMSADDRLLASFEEINVFVKEHGKEPEASRDMNERKLYSRLKGLREDTVKAAALMEFDTFNLFAGVKMPVAKEINTIDDVLLDDVLGLLGDSILDESDPNDIFKLRNVPKKLDMPEQIARREPCKDFDAYEHLFKQCHIDLVSGENKLRPFTGEQQIAVGHFFILNGVMVYVAEVGDREKKRGKVNARLRCIFENGTESNMLLRSLATELYKDENGRRVIKACEDFFSESEQVTAEDKATGCIYILRSLSEDTKIKEIESLYKVGFSSQPVKQRIKNAAQEPTYLMADVKLLSEFQTYNLNPQKLELLLHTFFAESCLNIDVFDSESKRHTPREWFIAPLHAIETAVKLLINGEIINYRYDNNNQEIIEK</sequence>
<dbReference type="eggNOG" id="COG0226">
    <property type="taxonomic scope" value="Bacteria"/>
</dbReference>
<feature type="domain" description="Bacteriophage T5 Orf172 DNA-binding" evidence="1">
    <location>
        <begin position="284"/>
        <end position="378"/>
    </location>
</feature>
<dbReference type="OrthoDB" id="9814995at2"/>
<gene>
    <name evidence="2" type="ORF">Mettu_2910</name>
</gene>
<keyword evidence="3" id="KW-1185">Reference proteome</keyword>
<keyword evidence="2" id="KW-0067">ATP-binding</keyword>
<dbReference type="Proteomes" id="UP000004664">
    <property type="component" value="Unassembled WGS sequence"/>
</dbReference>
<keyword evidence="2" id="KW-0547">Nucleotide-binding</keyword>
<dbReference type="STRING" id="697282.Mettu_2910"/>
<name>G3J239_METTV</name>
<reference evidence="2 3" key="1">
    <citation type="submission" date="2011-06" db="EMBL/GenBank/DDBJ databases">
        <title>Genomic sequence of Methylobacter tundripaludum SV96.</title>
        <authorList>
            <consortium name="US DOE Joint Genome Institute"/>
            <person name="Lucas S."/>
            <person name="Han J."/>
            <person name="Lapidus A."/>
            <person name="Cheng J.-F."/>
            <person name="Goodwin L."/>
            <person name="Pitluck S."/>
            <person name="Held B."/>
            <person name="Detter J.C."/>
            <person name="Han C."/>
            <person name="Tapia R."/>
            <person name="Land M."/>
            <person name="Hauser L."/>
            <person name="Kyrpides N."/>
            <person name="Ivanova N."/>
            <person name="Ovchinnikova G."/>
            <person name="Pagani I."/>
            <person name="Klotz M.G."/>
            <person name="Dispirito A.A."/>
            <person name="Murrell J.C."/>
            <person name="Dunfield P."/>
            <person name="Kalyuzhnaya M.G."/>
            <person name="Svenning M."/>
            <person name="Trotsenko Y.A."/>
            <person name="Stein L.Y."/>
            <person name="Woyke T."/>
        </authorList>
    </citation>
    <scope>NUCLEOTIDE SEQUENCE [LARGE SCALE GENOMIC DNA]</scope>
    <source>
        <strain evidence="3">ATCC BAA-1195 / DSM 17260 / SV96</strain>
    </source>
</reference>
<evidence type="ECO:0000259" key="1">
    <source>
        <dbReference type="SMART" id="SM00974"/>
    </source>
</evidence>
<dbReference type="Pfam" id="PF13455">
    <property type="entry name" value="MUG113"/>
    <property type="match status" value="1"/>
</dbReference>
<protein>
    <submittedName>
        <fullName evidence="2">Helicase A859L</fullName>
    </submittedName>
</protein>
<evidence type="ECO:0000313" key="3">
    <source>
        <dbReference type="Proteomes" id="UP000004664"/>
    </source>
</evidence>
<dbReference type="GO" id="GO:0004386">
    <property type="term" value="F:helicase activity"/>
    <property type="evidence" value="ECO:0007669"/>
    <property type="project" value="UniProtKB-KW"/>
</dbReference>
<dbReference type="AlphaFoldDB" id="G3J239"/>
<keyword evidence="2" id="KW-0347">Helicase</keyword>
<accession>G3J239</accession>
<evidence type="ECO:0000313" key="2">
    <source>
        <dbReference type="EMBL" id="EGW19795.1"/>
    </source>
</evidence>
<proteinExistence type="predicted"/>
<dbReference type="RefSeq" id="WP_006893976.1">
    <property type="nucleotide sequence ID" value="NZ_JH109154.1"/>
</dbReference>
<dbReference type="SMART" id="SM00974">
    <property type="entry name" value="T5orf172"/>
    <property type="match status" value="1"/>
</dbReference>